<dbReference type="InterPro" id="IPR012347">
    <property type="entry name" value="Ferritin-like"/>
</dbReference>
<feature type="transmembrane region" description="Helical" evidence="2">
    <location>
        <begin position="20"/>
        <end position="38"/>
    </location>
</feature>
<dbReference type="Gene3D" id="1.20.1260.10">
    <property type="match status" value="1"/>
</dbReference>
<evidence type="ECO:0000313" key="4">
    <source>
        <dbReference type="EMBL" id="MFC4059670.1"/>
    </source>
</evidence>
<dbReference type="PANTHER" id="PTHR36933">
    <property type="entry name" value="SLL0788 PROTEIN"/>
    <property type="match status" value="1"/>
</dbReference>
<evidence type="ECO:0000259" key="3">
    <source>
        <dbReference type="Pfam" id="PF03713"/>
    </source>
</evidence>
<sequence>METSAEKIPTPSEPRRRRVAVAVLACLAAAVAAVLILGRTGEPADASAEAGFARDMAVHHAQAVEMSFIARDGGTDEALRRLAYDIIVTQTAQRGIFMGWLQQWELTQASDRPPMAWMAGHGHGGGASTAASPEASPGSASGEAAMPGMASEEELQRLREATGKEQEVLFLQLMIRHHEGGVEMAEGLLRLSDRDEVVTMARHIVNSQSGEIKLMKDMLAQRGAQPLPSIRQ</sequence>
<keyword evidence="5" id="KW-1185">Reference proteome</keyword>
<feature type="region of interest" description="Disordered" evidence="1">
    <location>
        <begin position="120"/>
        <end position="151"/>
    </location>
</feature>
<dbReference type="EMBL" id="JBHSBM010000017">
    <property type="protein sequence ID" value="MFC4059670.1"/>
    <property type="molecule type" value="Genomic_DNA"/>
</dbReference>
<evidence type="ECO:0000313" key="5">
    <source>
        <dbReference type="Proteomes" id="UP001595850"/>
    </source>
</evidence>
<keyword evidence="2" id="KW-0812">Transmembrane</keyword>
<evidence type="ECO:0000256" key="1">
    <source>
        <dbReference type="SAM" id="MobiDB-lite"/>
    </source>
</evidence>
<reference evidence="5" key="1">
    <citation type="journal article" date="2019" name="Int. J. Syst. Evol. Microbiol.">
        <title>The Global Catalogue of Microorganisms (GCM) 10K type strain sequencing project: providing services to taxonomists for standard genome sequencing and annotation.</title>
        <authorList>
            <consortium name="The Broad Institute Genomics Platform"/>
            <consortium name="The Broad Institute Genome Sequencing Center for Infectious Disease"/>
            <person name="Wu L."/>
            <person name="Ma J."/>
        </authorList>
    </citation>
    <scope>NUCLEOTIDE SEQUENCE [LARGE SCALE GENOMIC DNA]</scope>
    <source>
        <strain evidence="5">TBRC 4489</strain>
    </source>
</reference>
<feature type="compositionally biased region" description="Low complexity" evidence="1">
    <location>
        <begin position="128"/>
        <end position="150"/>
    </location>
</feature>
<dbReference type="PANTHER" id="PTHR36933:SF1">
    <property type="entry name" value="SLL0788 PROTEIN"/>
    <property type="match status" value="1"/>
</dbReference>
<dbReference type="InterPro" id="IPR005183">
    <property type="entry name" value="DUF305_CopM-like"/>
</dbReference>
<name>A0ABV8ICW2_9ACTN</name>
<dbReference type="Pfam" id="PF03713">
    <property type="entry name" value="DUF305"/>
    <property type="match status" value="1"/>
</dbReference>
<comment type="caution">
    <text evidence="4">The sequence shown here is derived from an EMBL/GenBank/DDBJ whole genome shotgun (WGS) entry which is preliminary data.</text>
</comment>
<keyword evidence="2" id="KW-1133">Transmembrane helix</keyword>
<dbReference type="RefSeq" id="WP_377288157.1">
    <property type="nucleotide sequence ID" value="NZ_JBHSBM010000017.1"/>
</dbReference>
<dbReference type="Proteomes" id="UP001595850">
    <property type="component" value="Unassembled WGS sequence"/>
</dbReference>
<gene>
    <name evidence="4" type="ORF">ACFOWE_15300</name>
</gene>
<keyword evidence="2" id="KW-0472">Membrane</keyword>
<evidence type="ECO:0000256" key="2">
    <source>
        <dbReference type="SAM" id="Phobius"/>
    </source>
</evidence>
<proteinExistence type="predicted"/>
<feature type="domain" description="DUF305" evidence="3">
    <location>
        <begin position="49"/>
        <end position="219"/>
    </location>
</feature>
<protein>
    <submittedName>
        <fullName evidence="4">DUF305 domain-containing protein</fullName>
    </submittedName>
</protein>
<organism evidence="4 5">
    <name type="scientific">Planomonospora corallina</name>
    <dbReference type="NCBI Taxonomy" id="1806052"/>
    <lineage>
        <taxon>Bacteria</taxon>
        <taxon>Bacillati</taxon>
        <taxon>Actinomycetota</taxon>
        <taxon>Actinomycetes</taxon>
        <taxon>Streptosporangiales</taxon>
        <taxon>Streptosporangiaceae</taxon>
        <taxon>Planomonospora</taxon>
    </lineage>
</organism>
<accession>A0ABV8ICW2</accession>